<reference evidence="1 2" key="1">
    <citation type="submission" date="2019-07" db="EMBL/GenBank/DDBJ databases">
        <title>Complete Genome Sequence of Leptotrichia wadei Strain JMUB3933.</title>
        <authorList>
            <person name="Watanabe S."/>
            <person name="Cui L."/>
        </authorList>
    </citation>
    <scope>NUCLEOTIDE SEQUENCE [LARGE SCALE GENOMIC DNA]</scope>
    <source>
        <strain evidence="1 2">JMUB3933</strain>
    </source>
</reference>
<dbReference type="Proteomes" id="UP000321397">
    <property type="component" value="Chromosome"/>
</dbReference>
<accession>A0A510K7H8</accession>
<dbReference type="RefSeq" id="WP_146960739.1">
    <property type="nucleotide sequence ID" value="NZ_AP019834.1"/>
</dbReference>
<evidence type="ECO:0000313" key="1">
    <source>
        <dbReference type="EMBL" id="BBM47602.1"/>
    </source>
</evidence>
<name>A0A510K7H8_9FUSO</name>
<sequence length="136" mass="16319">MGEIVYDKPFKTYKEQIEILKNKYKLNIKNENFALELLSTISYYDLINGSKESFFEKDSEIFEENTDIIDLFLFKILDKNIQNTLFKYSVYVENIFKTKMAYLISRKYGISIEQYLNEKTTICLLIFKEEKKEIKP</sequence>
<dbReference type="EMBL" id="AP019834">
    <property type="protein sequence ID" value="BBM47602.1"/>
    <property type="molecule type" value="Genomic_DNA"/>
</dbReference>
<gene>
    <name evidence="1" type="ORF">JMUB3933_1103</name>
</gene>
<dbReference type="InterPro" id="IPR011664">
    <property type="entry name" value="Abi_system_AbiD/AbiF-like"/>
</dbReference>
<organism evidence="1 2">
    <name type="scientific">Leptotrichia wadei</name>
    <dbReference type="NCBI Taxonomy" id="157687"/>
    <lineage>
        <taxon>Bacteria</taxon>
        <taxon>Fusobacteriati</taxon>
        <taxon>Fusobacteriota</taxon>
        <taxon>Fusobacteriia</taxon>
        <taxon>Fusobacteriales</taxon>
        <taxon>Leptotrichiaceae</taxon>
        <taxon>Leptotrichia</taxon>
    </lineage>
</organism>
<evidence type="ECO:0000313" key="2">
    <source>
        <dbReference type="Proteomes" id="UP000321397"/>
    </source>
</evidence>
<dbReference type="AlphaFoldDB" id="A0A510K7H8"/>
<protein>
    <submittedName>
        <fullName evidence="1">Abi-like protein</fullName>
    </submittedName>
</protein>
<proteinExistence type="predicted"/>
<dbReference type="Pfam" id="PF07751">
    <property type="entry name" value="Abi_2"/>
    <property type="match status" value="1"/>
</dbReference>